<dbReference type="GO" id="GO:0033711">
    <property type="term" value="F:4-phosphoerythronate dehydrogenase activity"/>
    <property type="evidence" value="ECO:0007669"/>
    <property type="project" value="UniProtKB-EC"/>
</dbReference>
<comment type="caution">
    <text evidence="5">Lacks conserved residue(s) required for the propagation of feature annotation.</text>
</comment>
<dbReference type="EC" id="1.1.1.290" evidence="5"/>
<dbReference type="SUPFAM" id="SSF52283">
    <property type="entry name" value="Formate/glycerate dehydrogenase catalytic domain-like"/>
    <property type="match status" value="1"/>
</dbReference>
<comment type="subcellular location">
    <subcellularLocation>
        <location evidence="5">Cytoplasm</location>
    </subcellularLocation>
</comment>
<reference evidence="9 10" key="1">
    <citation type="submission" date="2020-08" db="EMBL/GenBank/DDBJ databases">
        <title>Genomic Encyclopedia of Type Strains, Phase III (KMG-III): the genomes of soil and plant-associated and newly described type strains.</title>
        <authorList>
            <person name="Whitman W."/>
        </authorList>
    </citation>
    <scope>NUCLEOTIDE SEQUENCE [LARGE SCALE GENOMIC DNA]</scope>
    <source>
        <strain evidence="9 10">CECT 8571</strain>
    </source>
</reference>
<dbReference type="Pfam" id="PF02826">
    <property type="entry name" value="2-Hacid_dh_C"/>
    <property type="match status" value="1"/>
</dbReference>
<feature type="active site" evidence="5">
    <location>
        <position position="234"/>
    </location>
</feature>
<keyword evidence="2 5" id="KW-0560">Oxidoreductase</keyword>
<dbReference type="InterPro" id="IPR036291">
    <property type="entry name" value="NAD(P)-bd_dom_sf"/>
</dbReference>
<dbReference type="RefSeq" id="WP_183910197.1">
    <property type="nucleotide sequence ID" value="NZ_JACHXZ010000002.1"/>
</dbReference>
<evidence type="ECO:0000259" key="8">
    <source>
        <dbReference type="Pfam" id="PF11890"/>
    </source>
</evidence>
<comment type="similarity">
    <text evidence="5">Belongs to the D-isomer specific 2-hydroxyacid dehydrogenase family. PdxB subfamily.</text>
</comment>
<feature type="binding site" evidence="5">
    <location>
        <position position="229"/>
    </location>
    <ligand>
        <name>NAD(+)</name>
        <dbReference type="ChEBI" id="CHEBI:57540"/>
    </ligand>
</feature>
<keyword evidence="4 5" id="KW-0664">Pyridoxine biosynthesis</keyword>
<name>A0A839UM17_9GAMM</name>
<evidence type="ECO:0000313" key="9">
    <source>
        <dbReference type="EMBL" id="MBB3168743.1"/>
    </source>
</evidence>
<dbReference type="AlphaFoldDB" id="A0A839UM17"/>
<dbReference type="EMBL" id="JACHXZ010000002">
    <property type="protein sequence ID" value="MBB3168743.1"/>
    <property type="molecule type" value="Genomic_DNA"/>
</dbReference>
<dbReference type="PANTHER" id="PTHR10996:SF178">
    <property type="entry name" value="2-HYDROXYACID DEHYDROGENASE YGL185C-RELATED"/>
    <property type="match status" value="1"/>
</dbReference>
<proteinExistence type="inferred from homology"/>
<dbReference type="Proteomes" id="UP000559987">
    <property type="component" value="Unassembled WGS sequence"/>
</dbReference>
<dbReference type="GO" id="GO:0046983">
    <property type="term" value="F:protein dimerization activity"/>
    <property type="evidence" value="ECO:0007669"/>
    <property type="project" value="InterPro"/>
</dbReference>
<gene>
    <name evidence="5" type="primary">pdxB</name>
    <name evidence="9" type="ORF">FHS30_001927</name>
</gene>
<dbReference type="InterPro" id="IPR050223">
    <property type="entry name" value="D-isomer_2-hydroxyacid_DH"/>
</dbReference>
<comment type="pathway">
    <text evidence="5">Cofactor biosynthesis; pyridoxine 5'-phosphate biosynthesis; pyridoxine 5'-phosphate from D-erythrose 4-phosphate: step 2/5.</text>
</comment>
<keyword evidence="3 5" id="KW-0520">NAD</keyword>
<feature type="domain" description="D-isomer specific 2-hydroxyacid dehydrogenase NAD-binding" evidence="7">
    <location>
        <begin position="112"/>
        <end position="253"/>
    </location>
</feature>
<accession>A0A839UM17</accession>
<dbReference type="Pfam" id="PF00389">
    <property type="entry name" value="2-Hacid_dh"/>
    <property type="match status" value="1"/>
</dbReference>
<dbReference type="InterPro" id="IPR006139">
    <property type="entry name" value="D-isomer_2_OHA_DH_cat_dom"/>
</dbReference>
<dbReference type="GO" id="GO:0005829">
    <property type="term" value="C:cytosol"/>
    <property type="evidence" value="ECO:0007669"/>
    <property type="project" value="TreeGrafter"/>
</dbReference>
<dbReference type="SUPFAM" id="SSF51735">
    <property type="entry name" value="NAD(P)-binding Rossmann-fold domains"/>
    <property type="match status" value="1"/>
</dbReference>
<evidence type="ECO:0000256" key="3">
    <source>
        <dbReference type="ARBA" id="ARBA00023027"/>
    </source>
</evidence>
<organism evidence="9 10">
    <name type="scientific">Simiduia aestuariiviva</name>
    <dbReference type="NCBI Taxonomy" id="1510459"/>
    <lineage>
        <taxon>Bacteria</taxon>
        <taxon>Pseudomonadati</taxon>
        <taxon>Pseudomonadota</taxon>
        <taxon>Gammaproteobacteria</taxon>
        <taxon>Cellvibrionales</taxon>
        <taxon>Cellvibrionaceae</taxon>
        <taxon>Simiduia</taxon>
    </lineage>
</organism>
<feature type="binding site" evidence="5">
    <location>
        <position position="69"/>
    </location>
    <ligand>
        <name>substrate</name>
    </ligand>
</feature>
<evidence type="ECO:0000256" key="2">
    <source>
        <dbReference type="ARBA" id="ARBA00023002"/>
    </source>
</evidence>
<protein>
    <recommendedName>
        <fullName evidence="5">Erythronate-4-phosphate dehydrogenase</fullName>
        <ecNumber evidence="5">1.1.1.290</ecNumber>
    </recommendedName>
</protein>
<keyword evidence="1 5" id="KW-0963">Cytoplasm</keyword>
<dbReference type="Pfam" id="PF11890">
    <property type="entry name" value="DUF3410"/>
    <property type="match status" value="1"/>
</dbReference>
<dbReference type="GO" id="GO:0008615">
    <property type="term" value="P:pyridoxine biosynthetic process"/>
    <property type="evidence" value="ECO:0007669"/>
    <property type="project" value="UniProtKB-UniRule"/>
</dbReference>
<dbReference type="InterPro" id="IPR038251">
    <property type="entry name" value="PdxB_dimer_sf"/>
</dbReference>
<dbReference type="HAMAP" id="MF_01825">
    <property type="entry name" value="PdxB"/>
    <property type="match status" value="1"/>
</dbReference>
<dbReference type="Gene3D" id="3.40.50.720">
    <property type="entry name" value="NAD(P)-binding Rossmann-like Domain"/>
    <property type="match status" value="2"/>
</dbReference>
<evidence type="ECO:0000259" key="6">
    <source>
        <dbReference type="Pfam" id="PF00389"/>
    </source>
</evidence>
<dbReference type="InterPro" id="IPR020921">
    <property type="entry name" value="Erythronate-4-P_DHase"/>
</dbReference>
<feature type="binding site" evidence="5">
    <location>
        <position position="255"/>
    </location>
    <ligand>
        <name>substrate</name>
    </ligand>
</feature>
<dbReference type="CDD" id="cd12158">
    <property type="entry name" value="ErythrP_dh"/>
    <property type="match status" value="1"/>
</dbReference>
<comment type="catalytic activity">
    <reaction evidence="5">
        <text>4-phospho-D-erythronate + NAD(+) = (R)-3-hydroxy-2-oxo-4-phosphooxybutanoate + NADH + H(+)</text>
        <dbReference type="Rhea" id="RHEA:18829"/>
        <dbReference type="ChEBI" id="CHEBI:15378"/>
        <dbReference type="ChEBI" id="CHEBI:57540"/>
        <dbReference type="ChEBI" id="CHEBI:57945"/>
        <dbReference type="ChEBI" id="CHEBI:58538"/>
        <dbReference type="ChEBI" id="CHEBI:58766"/>
        <dbReference type="EC" id="1.1.1.290"/>
    </reaction>
</comment>
<dbReference type="UniPathway" id="UPA00244">
    <property type="reaction ID" value="UER00310"/>
</dbReference>
<dbReference type="GO" id="GO:0030267">
    <property type="term" value="F:glyoxylate reductase (NADPH) activity"/>
    <property type="evidence" value="ECO:0007669"/>
    <property type="project" value="TreeGrafter"/>
</dbReference>
<comment type="caution">
    <text evidence="9">The sequence shown here is derived from an EMBL/GenBank/DDBJ whole genome shotgun (WGS) entry which is preliminary data.</text>
</comment>
<evidence type="ECO:0000313" key="10">
    <source>
        <dbReference type="Proteomes" id="UP000559987"/>
    </source>
</evidence>
<feature type="active site" description="Proton donor" evidence="5">
    <location>
        <position position="251"/>
    </location>
</feature>
<dbReference type="PANTHER" id="PTHR10996">
    <property type="entry name" value="2-HYDROXYACID DEHYDROGENASE-RELATED"/>
    <property type="match status" value="1"/>
</dbReference>
<dbReference type="GO" id="GO:0051287">
    <property type="term" value="F:NAD binding"/>
    <property type="evidence" value="ECO:0007669"/>
    <property type="project" value="InterPro"/>
</dbReference>
<feature type="binding site" evidence="5">
    <location>
        <position position="254"/>
    </location>
    <ligand>
        <name>NAD(+)</name>
        <dbReference type="ChEBI" id="CHEBI:57540"/>
    </ligand>
</feature>
<comment type="subunit">
    <text evidence="5">Homodimer.</text>
</comment>
<dbReference type="GO" id="GO:0016618">
    <property type="term" value="F:hydroxypyruvate reductase [NAD(P)H] activity"/>
    <property type="evidence" value="ECO:0007669"/>
    <property type="project" value="TreeGrafter"/>
</dbReference>
<feature type="binding site" evidence="5">
    <location>
        <position position="145"/>
    </location>
    <ligand>
        <name>NAD(+)</name>
        <dbReference type="ChEBI" id="CHEBI:57540"/>
    </ligand>
</feature>
<dbReference type="InterPro" id="IPR024531">
    <property type="entry name" value="Erythronate-4-P_DHase_dimer"/>
</dbReference>
<feature type="domain" description="Erythronate-4-phosphate dehydrogenase dimerisation" evidence="8">
    <location>
        <begin position="301"/>
        <end position="378"/>
    </location>
</feature>
<comment type="function">
    <text evidence="5">Catalyzes the oxidation of erythronate-4-phosphate to 3-hydroxy-2-oxo-4-phosphonooxybutanoate.</text>
</comment>
<dbReference type="Gene3D" id="3.30.1370.170">
    <property type="match status" value="1"/>
</dbReference>
<evidence type="ECO:0000256" key="4">
    <source>
        <dbReference type="ARBA" id="ARBA00023096"/>
    </source>
</evidence>
<dbReference type="InterPro" id="IPR006140">
    <property type="entry name" value="D-isomer_DH_NAD-bd"/>
</dbReference>
<feature type="active site" evidence="5">
    <location>
        <position position="205"/>
    </location>
</feature>
<sequence>MMRKKILVDENVPLAEEYFGQLGQVQRFSGRRLSAPDVIDAHALIVRSVTQVNAALLNHSAVEFVGTCTIGIDHLDTSWLNGQRIPYTNAPGCNANSVVEYVLTALALLDVNWQGRKVGIVGCGNVGGRVFRRLAALGAEVAGYDPLLPEGSLPVSAPLTSIFESDIVCLHAPLTTTGTHPTRHMISEDLLRRLPHGAVLISAGRGPVICNKTLLSVADVRPDVRWVLDVWEHEPWLDPALLHRAAIGTPHIAGYSYDGKVMGTKMVCEALANYWGQTIALAGESGELAPVATVDVPRMTAAEWQQVRKVMCEAYDLAGDDRRLRELVAQAQQSDDPETHLRRGFDLLRKHYPERREFRHFRWASEHRGDRVETMIRALGFAEPVEVQC</sequence>
<evidence type="ECO:0000256" key="1">
    <source>
        <dbReference type="ARBA" id="ARBA00022490"/>
    </source>
</evidence>
<evidence type="ECO:0000256" key="5">
    <source>
        <dbReference type="HAMAP-Rule" id="MF_01825"/>
    </source>
</evidence>
<feature type="binding site" evidence="5">
    <location>
        <position position="48"/>
    </location>
    <ligand>
        <name>substrate</name>
    </ligand>
</feature>
<evidence type="ECO:0000259" key="7">
    <source>
        <dbReference type="Pfam" id="PF02826"/>
    </source>
</evidence>
<feature type="domain" description="D-isomer specific 2-hydroxyacid dehydrogenase catalytic" evidence="6">
    <location>
        <begin position="35"/>
        <end position="254"/>
    </location>
</feature>
<keyword evidence="10" id="KW-1185">Reference proteome</keyword>